<accession>A0AA39WUI5</accession>
<evidence type="ECO:0000313" key="2">
    <source>
        <dbReference type="Proteomes" id="UP001174934"/>
    </source>
</evidence>
<comment type="caution">
    <text evidence="1">The sequence shown here is derived from an EMBL/GenBank/DDBJ whole genome shotgun (WGS) entry which is preliminary data.</text>
</comment>
<dbReference type="AlphaFoldDB" id="A0AA39WUI5"/>
<sequence>MRAQDDLKITGVIDQEFSYAGPAQLLATAPWWLLLERPHMWDFSEEMEDRFLRHLDMFKRVLEEEEEATPGHEDKELSRLIERSNENGTLCSSATLQTGMSLRRGIPEEEIQAFVAKKMRHVKLHDKRKEDMLAAYEKLQWCQIDADTFFQVVEGLYGRADDTVE</sequence>
<keyword evidence="2" id="KW-1185">Reference proteome</keyword>
<protein>
    <submittedName>
        <fullName evidence="1">Uncharacterized protein</fullName>
    </submittedName>
</protein>
<dbReference type="Proteomes" id="UP001174934">
    <property type="component" value="Unassembled WGS sequence"/>
</dbReference>
<name>A0AA39WUI5_9PEZI</name>
<dbReference type="EMBL" id="JAULSR010000004">
    <property type="protein sequence ID" value="KAK0621806.1"/>
    <property type="molecule type" value="Genomic_DNA"/>
</dbReference>
<proteinExistence type="predicted"/>
<reference evidence="1" key="1">
    <citation type="submission" date="2023-06" db="EMBL/GenBank/DDBJ databases">
        <title>Genome-scale phylogeny and comparative genomics of the fungal order Sordariales.</title>
        <authorList>
            <consortium name="Lawrence Berkeley National Laboratory"/>
            <person name="Hensen N."/>
            <person name="Bonometti L."/>
            <person name="Westerberg I."/>
            <person name="Brannstrom I.O."/>
            <person name="Guillou S."/>
            <person name="Cros-Aarteil S."/>
            <person name="Calhoun S."/>
            <person name="Haridas S."/>
            <person name="Kuo A."/>
            <person name="Mondo S."/>
            <person name="Pangilinan J."/>
            <person name="Riley R."/>
            <person name="LaButti K."/>
            <person name="Andreopoulos B."/>
            <person name="Lipzen A."/>
            <person name="Chen C."/>
            <person name="Yanf M."/>
            <person name="Daum C."/>
            <person name="Ng V."/>
            <person name="Clum A."/>
            <person name="Steindorff A."/>
            <person name="Ohm R."/>
            <person name="Martin F."/>
            <person name="Silar P."/>
            <person name="Natvig D."/>
            <person name="Lalanne C."/>
            <person name="Gautier V."/>
            <person name="Ament-velasquez S.L."/>
            <person name="Kruys A."/>
            <person name="Hutchinson M.I."/>
            <person name="Powell A.J."/>
            <person name="Barry K."/>
            <person name="Miller A.N."/>
            <person name="Grigoriev I.V."/>
            <person name="Debuchy R."/>
            <person name="Gladieux P."/>
            <person name="Thoren M.H."/>
            <person name="Johannesson H."/>
        </authorList>
    </citation>
    <scope>NUCLEOTIDE SEQUENCE</scope>
    <source>
        <strain evidence="1">SMH3391-2</strain>
    </source>
</reference>
<gene>
    <name evidence="1" type="ORF">B0T17DRAFT_618207</name>
</gene>
<organism evidence="1 2">
    <name type="scientific">Bombardia bombarda</name>
    <dbReference type="NCBI Taxonomy" id="252184"/>
    <lineage>
        <taxon>Eukaryota</taxon>
        <taxon>Fungi</taxon>
        <taxon>Dikarya</taxon>
        <taxon>Ascomycota</taxon>
        <taxon>Pezizomycotina</taxon>
        <taxon>Sordariomycetes</taxon>
        <taxon>Sordariomycetidae</taxon>
        <taxon>Sordariales</taxon>
        <taxon>Lasiosphaeriaceae</taxon>
        <taxon>Bombardia</taxon>
    </lineage>
</organism>
<evidence type="ECO:0000313" key="1">
    <source>
        <dbReference type="EMBL" id="KAK0621806.1"/>
    </source>
</evidence>